<comment type="similarity">
    <text evidence="1">Belongs to the metallo-dependent hydrolases superfamily. TatD-type hydrolase family.</text>
</comment>
<evidence type="ECO:0000313" key="3">
    <source>
        <dbReference type="Proteomes" id="UP000053660"/>
    </source>
</evidence>
<dbReference type="InterPro" id="IPR001130">
    <property type="entry name" value="TatD-like"/>
</dbReference>
<dbReference type="Pfam" id="PF01026">
    <property type="entry name" value="TatD_DNase"/>
    <property type="match status" value="1"/>
</dbReference>
<proteinExistence type="inferred from homology"/>
<dbReference type="Proteomes" id="UP000053660">
    <property type="component" value="Unassembled WGS sequence"/>
</dbReference>
<keyword evidence="3" id="KW-1185">Reference proteome</keyword>
<dbReference type="Gene3D" id="3.20.20.140">
    <property type="entry name" value="Metal-dependent hydrolases"/>
    <property type="match status" value="1"/>
</dbReference>
<sequence>MIANWEQTSPEKYEVLKRLPLRRMLLETDAPYFRPRQYDSAKTNGCERFALPPMAVNVAFVIARAKGI</sequence>
<accession>A0A0B1SCC5</accession>
<dbReference type="EMBL" id="KN597398">
    <property type="protein sequence ID" value="KHJ80890.1"/>
    <property type="molecule type" value="Genomic_DNA"/>
</dbReference>
<gene>
    <name evidence="2" type="ORF">OESDEN_19430</name>
</gene>
<organism evidence="2 3">
    <name type="scientific">Oesophagostomum dentatum</name>
    <name type="common">Nodular worm</name>
    <dbReference type="NCBI Taxonomy" id="61180"/>
    <lineage>
        <taxon>Eukaryota</taxon>
        <taxon>Metazoa</taxon>
        <taxon>Ecdysozoa</taxon>
        <taxon>Nematoda</taxon>
        <taxon>Chromadorea</taxon>
        <taxon>Rhabditida</taxon>
        <taxon>Rhabditina</taxon>
        <taxon>Rhabditomorpha</taxon>
        <taxon>Strongyloidea</taxon>
        <taxon>Strongylidae</taxon>
        <taxon>Oesophagostomum</taxon>
    </lineage>
</organism>
<evidence type="ECO:0000313" key="2">
    <source>
        <dbReference type="EMBL" id="KHJ80890.1"/>
    </source>
</evidence>
<protein>
    <recommendedName>
        <fullName evidence="4">Hydrolase, TatD family</fullName>
    </recommendedName>
</protein>
<name>A0A0B1SCC5_OESDE</name>
<evidence type="ECO:0000256" key="1">
    <source>
        <dbReference type="ARBA" id="ARBA00009275"/>
    </source>
</evidence>
<dbReference type="AlphaFoldDB" id="A0A0B1SCC5"/>
<dbReference type="PANTHER" id="PTHR46363">
    <property type="entry name" value="DEOXYRIBONUCLEASE TATDN2-RELATED"/>
    <property type="match status" value="1"/>
</dbReference>
<evidence type="ECO:0008006" key="4">
    <source>
        <dbReference type="Google" id="ProtNLM"/>
    </source>
</evidence>
<dbReference type="InterPro" id="IPR032466">
    <property type="entry name" value="Metal_Hydrolase"/>
</dbReference>
<feature type="non-terminal residue" evidence="2">
    <location>
        <position position="68"/>
    </location>
</feature>
<dbReference type="PANTHER" id="PTHR46363:SF1">
    <property type="entry name" value="DEOXYRIBONUCLEASE TATDN2-RELATED"/>
    <property type="match status" value="1"/>
</dbReference>
<reference evidence="2 3" key="1">
    <citation type="submission" date="2014-03" db="EMBL/GenBank/DDBJ databases">
        <title>Draft genome of the hookworm Oesophagostomum dentatum.</title>
        <authorList>
            <person name="Mitreva M."/>
        </authorList>
    </citation>
    <scope>NUCLEOTIDE SEQUENCE [LARGE SCALE GENOMIC DNA]</scope>
    <source>
        <strain evidence="2 3">OD-Hann</strain>
    </source>
</reference>
<dbReference type="GO" id="GO:0016788">
    <property type="term" value="F:hydrolase activity, acting on ester bonds"/>
    <property type="evidence" value="ECO:0007669"/>
    <property type="project" value="InterPro"/>
</dbReference>
<dbReference type="OrthoDB" id="5853546at2759"/>
<dbReference type="SUPFAM" id="SSF51556">
    <property type="entry name" value="Metallo-dependent hydrolases"/>
    <property type="match status" value="1"/>
</dbReference>